<protein>
    <submittedName>
        <fullName evidence="18">Protocadherin Fat 4</fullName>
    </submittedName>
</protein>
<dbReference type="PROSITE" id="PS50026">
    <property type="entry name" value="EGF_3"/>
    <property type="match status" value="3"/>
</dbReference>
<dbReference type="SMART" id="SM00409">
    <property type="entry name" value="IG"/>
    <property type="match status" value="2"/>
</dbReference>
<feature type="domain" description="EGF-like" evidence="14">
    <location>
        <begin position="1970"/>
        <end position="2009"/>
    </location>
</feature>
<dbReference type="Gene3D" id="2.60.40.60">
    <property type="entry name" value="Cadherins"/>
    <property type="match status" value="11"/>
</dbReference>
<dbReference type="PROSITE" id="PS50268">
    <property type="entry name" value="CADHERIN_2"/>
    <property type="match status" value="10"/>
</dbReference>
<dbReference type="SUPFAM" id="SSF53300">
    <property type="entry name" value="vWA-like"/>
    <property type="match status" value="1"/>
</dbReference>
<keyword evidence="3 13" id="KW-0732">Signal</keyword>
<dbReference type="Pfam" id="PF07679">
    <property type="entry name" value="I-set"/>
    <property type="match status" value="1"/>
</dbReference>
<feature type="domain" description="EGF-like" evidence="14">
    <location>
        <begin position="2011"/>
        <end position="2047"/>
    </location>
</feature>
<feature type="domain" description="Cadherin" evidence="16">
    <location>
        <begin position="580"/>
        <end position="676"/>
    </location>
</feature>
<feature type="chain" id="PRO_5041402913" evidence="13">
    <location>
        <begin position="28"/>
        <end position="2424"/>
    </location>
</feature>
<dbReference type="PRINTS" id="PR00453">
    <property type="entry name" value="VWFADOMAIN"/>
</dbReference>
<dbReference type="PROSITE" id="PS01187">
    <property type="entry name" value="EGF_CA"/>
    <property type="match status" value="1"/>
</dbReference>
<organism evidence="18 19">
    <name type="scientific">Geodia barretti</name>
    <name type="common">Barrett's horny sponge</name>
    <dbReference type="NCBI Taxonomy" id="519541"/>
    <lineage>
        <taxon>Eukaryota</taxon>
        <taxon>Metazoa</taxon>
        <taxon>Porifera</taxon>
        <taxon>Demospongiae</taxon>
        <taxon>Heteroscleromorpha</taxon>
        <taxon>Tetractinellida</taxon>
        <taxon>Astrophorina</taxon>
        <taxon>Geodiidae</taxon>
        <taxon>Geodia</taxon>
    </lineage>
</organism>
<dbReference type="CDD" id="cd00054">
    <property type="entry name" value="EGF_CA"/>
    <property type="match status" value="2"/>
</dbReference>
<feature type="domain" description="Ig-like" evidence="17">
    <location>
        <begin position="1734"/>
        <end position="1832"/>
    </location>
</feature>
<evidence type="ECO:0000313" key="19">
    <source>
        <dbReference type="Proteomes" id="UP001174909"/>
    </source>
</evidence>
<evidence type="ECO:0000259" key="17">
    <source>
        <dbReference type="PROSITE" id="PS50835"/>
    </source>
</evidence>
<dbReference type="CDD" id="cd00096">
    <property type="entry name" value="Ig"/>
    <property type="match status" value="1"/>
</dbReference>
<keyword evidence="6" id="KW-0130">Cell adhesion</keyword>
<dbReference type="Gene3D" id="3.30.1380.10">
    <property type="match status" value="1"/>
</dbReference>
<evidence type="ECO:0000256" key="9">
    <source>
        <dbReference type="ARBA" id="ARBA00023157"/>
    </source>
</evidence>
<dbReference type="Gene3D" id="2.10.25.10">
    <property type="entry name" value="Laminin"/>
    <property type="match status" value="3"/>
</dbReference>
<keyword evidence="4" id="KW-0677">Repeat</keyword>
<accession>A0AA35X002</accession>
<dbReference type="InterPro" id="IPR003599">
    <property type="entry name" value="Ig_sub"/>
</dbReference>
<sequence length="2424" mass="260821">VFPTNSLLLATATTLALLLQAPAVVLAQSQFDYSQQPIPIPFLQGDRYPDRPETDVCRPIFDHIRRDSTRFTNELVFNTNPRVTFATSDSRRMTSRMQTRLDRLREIYDGAFTVRKAWSEFPDSDVADSQSLHYEGRTIRVYVQDQRRVSEFLTNAVQAAFDWVSYQSNNYVRLSVIPDNCENNVDLVFILDQSGSVGSYNHALAILFILNVIQYFSISPDATRVGFVAYSRRSHVEFDLNDFTTAESLAVRISNINYRGGATATALALNDTAFLLNPDSNRGARPTSRGIPKVALLITDGKSNQYPLTYAVPHIKSLGIQVYALGIANPDVNELQFIASDPDIEHVFLLNSYNDAAGFVDFLTIQTCDTPAIIDPGDNTTTEVPEGGIRYFQVQCDSFSNMVLVELYDNTGTSFLYCSATEANPGPLTSNTAVNNTVGITVRTCVVSLANTNSRVVYIGVRGADEINQFTVVVWDQLFSPAEEEIVVLEGQTGAVYEISANFNAGANGITFQYLITEGNTGGVFSVNRRNGRISVPPQGLAFDASSFYSLSIVAENVDDSCQRSRFRLNVRVGRNGIVFPDLAAVSVLETASVGDEVTTIIATGGAGQIEYSLLSSNVPFRIEATTGRILVDGGLNFEDEMQYSIVVQAESVGTIVSGNATQVVNIDDVNEQPEWSTQCARNDICTASITENLPPRALGSRLEVVDPDLPSVPNGVITYTITPNDARVLFSVGSDGTVRTIGPLDWEARDTHTLIVTAADGGTPSLSVTTTFRVTVLDENDVPPTFVQSPMQISIPENEPVDTVIAQYIATDPDTEPNAQITYSLSPISGLPFGLNPDNGALSITQNIDYEDPDSRSFLVTVTANNNPLSTSVQTRIDITDVNDNTPVFQADGYTFTIQEHTNIDSAFSAVLATDADSGLNGDVRYSIRGGNSQGFFSIVSTTGAISVAADIDREQVSSVELRVQARDRGSPRLSSRVTVTVKISDINDNPPVFDPDSYAVSLREDKPVDALAFTVFATDADEPGTDNSSIVYSITQGNTGNAFRIDNSGMVFVNTALNHEALSSYVLTIRADDQGSPQMSDTATAVVSVLNVNEAPPTLSGDQSIDLSESTPTGVIVASFSASDPDFTTVSISIVSGNSEQRFAISDGGDISLVDQLDYEFTSSYTLTIQASDGEQIDTGSLFVNVLDENEFIPQFSGPTEFSIDEEQASGVVVGTVNATDGDGTAPNNAITYSFSTQINLQDHFTLDSTSGEIRTATVLDRELLTDLFPVPSSSLTVQIFARDGGSPSFQTNKEFTITLRDINDNSPLFGDSEYSSNIFENQPSQTILTFSAVDTDLGTNADIRFSFSVQPPSGASLFQLVDDTVGEISTMEGLDCEVVPEYTFTITARDMGNPVRSSNAVGTLTLRDQNDNGPVFAPISSFLVFETTPVFEVVATVTANDADKGLNGEVLYEILGQDDFEEEGETVGFGLPFFEIDSDSGEIRHVTPFNFESFPEVTITVRANDRGTPRLTSTAQVVFTVLNVDESAPRFGRNCRDVTLPENTPADTLIVDCMATDIDNTTTPDDPEWITYTIDSINGNTDDTFRIGLHDGVVRNNVDLDFEANNFFRLVLRATDGSGRSRTDTVDIVVTDENDNAPQFQTQSIRFAMTSEAIESNTQMIATARVADRDAGSNSEIRFSIAGNGIERVSSTETRVVITATDEGATPLTSTATLTVQFDEECLLQKYTIDPSSGEVSAKLLCSVEITPDNTEVVLGEDHIAYCRIARNSPAIYQWIFNGSAIDLTASLSDEQQQATLNVRSVGYQDAGAYACKVTTEAGSLQTSTYTVNILVVPVITLLREPTAVSESASVEFTCRAVGTPAPSISWEFQGGTVATGNTLTIDKADVSTQGDYSCVAVNVAGSTTRDTRLVVFVTDDVAAIVINNVDLTSPDGTCRYLDPETIEELLSLTGVTTMVTGILSADDLCEISSCSPNPCGNGGVCQLDESVEGGYSCACLEGFTGVDCMTDVDECLAVVPCGPTGQCTNVPGFFQCTCADSTGNRCQYPTSCAEPGRCVEGQLCMESLQAPGGYVCLEASGEETLTVDRVEVHVGFLDDLLVNYREALLQQQQAATNQQQSPANELQYTFSKTFCSPRFLRLEDGGTRYGLFWDCADGDSSPPPVIQPLLCEVLVQSGLVESCTASNTSVLTRPTPPPSLPAISVTIEVIQVDSSGEPLSIGQTLGNLERAAQEIRRSGVFPGAQVGSVSAVVPIECSSGCVNGECTDRDQCTCDGGWMGVSCNEVAIVEATGQQRNEGSSTAVIVGVVVGVVVAILIIILVVIVVVVVISKRKEHKKQSQLKQKYARDLADMESSTTQLPGALVLKQLPHKSSTEGLDSAAGSNRSTALVTEENSAYNQLPAHMNSTDNDYDVLPALKNNTSN</sequence>
<dbReference type="InterPro" id="IPR000320">
    <property type="entry name" value="Hedgehog_signalling_dom"/>
</dbReference>
<feature type="domain" description="Ig-like" evidence="17">
    <location>
        <begin position="1837"/>
        <end position="1914"/>
    </location>
</feature>
<keyword evidence="8 12" id="KW-0472">Membrane</keyword>
<feature type="domain" description="VWFA" evidence="15">
    <location>
        <begin position="186"/>
        <end position="363"/>
    </location>
</feature>
<comment type="caution">
    <text evidence="18">The sequence shown here is derived from an EMBL/GenBank/DDBJ whole genome shotgun (WGS) entry which is preliminary data.</text>
</comment>
<dbReference type="GO" id="GO:0005509">
    <property type="term" value="F:calcium ion binding"/>
    <property type="evidence" value="ECO:0007669"/>
    <property type="project" value="UniProtKB-UniRule"/>
</dbReference>
<feature type="disulfide bond" evidence="11">
    <location>
        <begin position="1999"/>
        <end position="2008"/>
    </location>
</feature>
<evidence type="ECO:0000256" key="8">
    <source>
        <dbReference type="ARBA" id="ARBA00023136"/>
    </source>
</evidence>
<evidence type="ECO:0000256" key="11">
    <source>
        <dbReference type="PROSITE-ProRule" id="PRU00076"/>
    </source>
</evidence>
<dbReference type="PROSITE" id="PS01186">
    <property type="entry name" value="EGF_2"/>
    <property type="match status" value="2"/>
</dbReference>
<comment type="caution">
    <text evidence="11">Lacks conserved residue(s) required for the propagation of feature annotation.</text>
</comment>
<keyword evidence="9 11" id="KW-1015">Disulfide bond</keyword>
<feature type="signal peptide" evidence="13">
    <location>
        <begin position="1"/>
        <end position="27"/>
    </location>
</feature>
<feature type="non-terminal residue" evidence="18">
    <location>
        <position position="1"/>
    </location>
</feature>
<evidence type="ECO:0000256" key="13">
    <source>
        <dbReference type="SAM" id="SignalP"/>
    </source>
</evidence>
<evidence type="ECO:0000256" key="12">
    <source>
        <dbReference type="SAM" id="Phobius"/>
    </source>
</evidence>
<feature type="domain" description="Cadherin" evidence="16">
    <location>
        <begin position="788"/>
        <end position="890"/>
    </location>
</feature>
<evidence type="ECO:0000313" key="18">
    <source>
        <dbReference type="EMBL" id="CAI8034916.1"/>
    </source>
</evidence>
<evidence type="ECO:0000256" key="4">
    <source>
        <dbReference type="ARBA" id="ARBA00022737"/>
    </source>
</evidence>
<feature type="domain" description="Cadherin" evidence="16">
    <location>
        <begin position="1419"/>
        <end position="1534"/>
    </location>
</feature>
<feature type="domain" description="Cadherin" evidence="16">
    <location>
        <begin position="996"/>
        <end position="1101"/>
    </location>
</feature>
<dbReference type="InterPro" id="IPR001881">
    <property type="entry name" value="EGF-like_Ca-bd_dom"/>
</dbReference>
<dbReference type="Pfam" id="PF00008">
    <property type="entry name" value="EGF"/>
    <property type="match status" value="1"/>
</dbReference>
<dbReference type="GO" id="GO:0007267">
    <property type="term" value="P:cell-cell signaling"/>
    <property type="evidence" value="ECO:0007669"/>
    <property type="project" value="InterPro"/>
</dbReference>
<dbReference type="SUPFAM" id="SSF48726">
    <property type="entry name" value="Immunoglobulin"/>
    <property type="match status" value="2"/>
</dbReference>
<proteinExistence type="predicted"/>
<keyword evidence="5 10" id="KW-0106">Calcium</keyword>
<dbReference type="PROSITE" id="PS50234">
    <property type="entry name" value="VWFA"/>
    <property type="match status" value="1"/>
</dbReference>
<dbReference type="Gene3D" id="3.40.50.410">
    <property type="entry name" value="von Willebrand factor, type A domain"/>
    <property type="match status" value="1"/>
</dbReference>
<keyword evidence="11" id="KW-0245">EGF-like domain</keyword>
<dbReference type="InterPro" id="IPR036179">
    <property type="entry name" value="Ig-like_dom_sf"/>
</dbReference>
<dbReference type="GO" id="GO:0007156">
    <property type="term" value="P:homophilic cell adhesion via plasma membrane adhesion molecules"/>
    <property type="evidence" value="ECO:0007669"/>
    <property type="project" value="InterPro"/>
</dbReference>
<dbReference type="GO" id="GO:0005911">
    <property type="term" value="C:cell-cell junction"/>
    <property type="evidence" value="ECO:0007669"/>
    <property type="project" value="TreeGrafter"/>
</dbReference>
<dbReference type="SMART" id="SM00179">
    <property type="entry name" value="EGF_CA"/>
    <property type="match status" value="2"/>
</dbReference>
<dbReference type="CDD" id="cd11304">
    <property type="entry name" value="Cadherin_repeat"/>
    <property type="match status" value="12"/>
</dbReference>
<dbReference type="SMART" id="SM00181">
    <property type="entry name" value="EGF"/>
    <property type="match status" value="3"/>
</dbReference>
<evidence type="ECO:0000256" key="10">
    <source>
        <dbReference type="PROSITE-ProRule" id="PRU00043"/>
    </source>
</evidence>
<evidence type="ECO:0000256" key="3">
    <source>
        <dbReference type="ARBA" id="ARBA00022729"/>
    </source>
</evidence>
<dbReference type="Gene3D" id="2.60.40.10">
    <property type="entry name" value="Immunoglobulins"/>
    <property type="match status" value="2"/>
</dbReference>
<dbReference type="InterPro" id="IPR050971">
    <property type="entry name" value="Cadherin-domain_protein"/>
</dbReference>
<name>A0AA35X002_GEOBA</name>
<dbReference type="SMART" id="SM00408">
    <property type="entry name" value="IGc2"/>
    <property type="match status" value="2"/>
</dbReference>
<feature type="domain" description="Cadherin" evidence="16">
    <location>
        <begin position="1535"/>
        <end position="1643"/>
    </location>
</feature>
<evidence type="ECO:0000259" key="14">
    <source>
        <dbReference type="PROSITE" id="PS50026"/>
    </source>
</evidence>
<dbReference type="InterPro" id="IPR013783">
    <property type="entry name" value="Ig-like_fold"/>
</dbReference>
<dbReference type="InterPro" id="IPR002035">
    <property type="entry name" value="VWF_A"/>
</dbReference>
<dbReference type="InterPro" id="IPR007110">
    <property type="entry name" value="Ig-like_dom"/>
</dbReference>
<feature type="disulfide bond" evidence="11">
    <location>
        <begin position="2274"/>
        <end position="2283"/>
    </location>
</feature>
<evidence type="ECO:0000256" key="7">
    <source>
        <dbReference type="ARBA" id="ARBA00022989"/>
    </source>
</evidence>
<dbReference type="SUPFAM" id="SSF49313">
    <property type="entry name" value="Cadherin-like"/>
    <property type="match status" value="12"/>
</dbReference>
<evidence type="ECO:0000256" key="1">
    <source>
        <dbReference type="ARBA" id="ARBA00004167"/>
    </source>
</evidence>
<dbReference type="GO" id="GO:0005886">
    <property type="term" value="C:plasma membrane"/>
    <property type="evidence" value="ECO:0007669"/>
    <property type="project" value="InterPro"/>
</dbReference>
<evidence type="ECO:0000256" key="5">
    <source>
        <dbReference type="ARBA" id="ARBA00022837"/>
    </source>
</evidence>
<dbReference type="FunFam" id="2.60.40.60:FF:000104">
    <property type="entry name" value="cadherin-23 isoform X1"/>
    <property type="match status" value="1"/>
</dbReference>
<dbReference type="FunFam" id="2.60.40.60:FF:000033">
    <property type="entry name" value="FAT atypical cadherin 1"/>
    <property type="match status" value="1"/>
</dbReference>
<dbReference type="Pfam" id="PF00028">
    <property type="entry name" value="Cadherin"/>
    <property type="match status" value="9"/>
</dbReference>
<dbReference type="PANTHER" id="PTHR24025:SF31">
    <property type="entry name" value="NEURAL-CADHERIN"/>
    <property type="match status" value="1"/>
</dbReference>
<dbReference type="InterPro" id="IPR009045">
    <property type="entry name" value="Zn_M74/Hedgehog-like"/>
</dbReference>
<dbReference type="Proteomes" id="UP001174909">
    <property type="component" value="Unassembled WGS sequence"/>
</dbReference>
<feature type="domain" description="Cadherin" evidence="16">
    <location>
        <begin position="682"/>
        <end position="787"/>
    </location>
</feature>
<dbReference type="InterPro" id="IPR015919">
    <property type="entry name" value="Cadherin-like_sf"/>
</dbReference>
<feature type="transmembrane region" description="Helical" evidence="12">
    <location>
        <begin position="2304"/>
        <end position="2330"/>
    </location>
</feature>
<dbReference type="PANTHER" id="PTHR24025">
    <property type="entry name" value="DESMOGLEIN FAMILY MEMBER"/>
    <property type="match status" value="1"/>
</dbReference>
<dbReference type="Pfam" id="PF00092">
    <property type="entry name" value="VWA"/>
    <property type="match status" value="1"/>
</dbReference>
<feature type="domain" description="Cadherin" evidence="16">
    <location>
        <begin position="1313"/>
        <end position="1419"/>
    </location>
</feature>
<evidence type="ECO:0000256" key="2">
    <source>
        <dbReference type="ARBA" id="ARBA00022692"/>
    </source>
</evidence>
<evidence type="ECO:0000259" key="15">
    <source>
        <dbReference type="PROSITE" id="PS50234"/>
    </source>
</evidence>
<dbReference type="InterPro" id="IPR000742">
    <property type="entry name" value="EGF"/>
</dbReference>
<evidence type="ECO:0000259" key="16">
    <source>
        <dbReference type="PROSITE" id="PS50268"/>
    </source>
</evidence>
<dbReference type="SMART" id="SM00112">
    <property type="entry name" value="CA"/>
    <property type="match status" value="10"/>
</dbReference>
<keyword evidence="7 12" id="KW-1133">Transmembrane helix</keyword>
<dbReference type="PROSITE" id="PS00022">
    <property type="entry name" value="EGF_1"/>
    <property type="match status" value="2"/>
</dbReference>
<keyword evidence="19" id="KW-1185">Reference proteome</keyword>
<dbReference type="SMART" id="SM00327">
    <property type="entry name" value="VWA"/>
    <property type="match status" value="1"/>
</dbReference>
<dbReference type="SUPFAM" id="SSF57196">
    <property type="entry name" value="EGF/Laminin"/>
    <property type="match status" value="1"/>
</dbReference>
<dbReference type="PROSITE" id="PS50835">
    <property type="entry name" value="IG_LIKE"/>
    <property type="match status" value="2"/>
</dbReference>
<dbReference type="InterPro" id="IPR000152">
    <property type="entry name" value="EGF-type_Asp/Asn_hydroxyl_site"/>
</dbReference>
<feature type="domain" description="Cadherin" evidence="16">
    <location>
        <begin position="1198"/>
        <end position="1312"/>
    </location>
</feature>
<feature type="domain" description="EGF-like" evidence="14">
    <location>
        <begin position="2253"/>
        <end position="2284"/>
    </location>
</feature>
<dbReference type="InterPro" id="IPR018097">
    <property type="entry name" value="EGF_Ca-bd_CS"/>
</dbReference>
<feature type="domain" description="Cadherin" evidence="16">
    <location>
        <begin position="891"/>
        <end position="995"/>
    </location>
</feature>
<dbReference type="FunFam" id="2.60.40.60:FF:000092">
    <property type="entry name" value="Protocadherin 8"/>
    <property type="match status" value="1"/>
</dbReference>
<dbReference type="EMBL" id="CASHTH010002758">
    <property type="protein sequence ID" value="CAI8034916.1"/>
    <property type="molecule type" value="Genomic_DNA"/>
</dbReference>
<dbReference type="PROSITE" id="PS00232">
    <property type="entry name" value="CADHERIN_1"/>
    <property type="match status" value="4"/>
</dbReference>
<dbReference type="InterPro" id="IPR013098">
    <property type="entry name" value="Ig_I-set"/>
</dbReference>
<dbReference type="InterPro" id="IPR002126">
    <property type="entry name" value="Cadherin-like_dom"/>
</dbReference>
<dbReference type="Pfam" id="PF01085">
    <property type="entry name" value="HH_signal"/>
    <property type="match status" value="1"/>
</dbReference>
<keyword evidence="2 12" id="KW-0812">Transmembrane</keyword>
<dbReference type="PRINTS" id="PR00205">
    <property type="entry name" value="CADHERIN"/>
</dbReference>
<gene>
    <name evidence="18" type="ORF">GBAR_LOCUS19610</name>
</gene>
<dbReference type="InterPro" id="IPR003598">
    <property type="entry name" value="Ig_sub2"/>
</dbReference>
<feature type="domain" description="Cadherin" evidence="16">
    <location>
        <begin position="1101"/>
        <end position="1198"/>
    </location>
</feature>
<dbReference type="InterPro" id="IPR020894">
    <property type="entry name" value="Cadherin_CS"/>
</dbReference>
<comment type="subcellular location">
    <subcellularLocation>
        <location evidence="1">Membrane</location>
        <topology evidence="1">Single-pass membrane protein</topology>
    </subcellularLocation>
</comment>
<evidence type="ECO:0000256" key="6">
    <source>
        <dbReference type="ARBA" id="ARBA00022889"/>
    </source>
</evidence>
<reference evidence="18" key="1">
    <citation type="submission" date="2023-03" db="EMBL/GenBank/DDBJ databases">
        <authorList>
            <person name="Steffen K."/>
            <person name="Cardenas P."/>
        </authorList>
    </citation>
    <scope>NUCLEOTIDE SEQUENCE</scope>
</reference>
<dbReference type="Pfam" id="PF13927">
    <property type="entry name" value="Ig_3"/>
    <property type="match status" value="1"/>
</dbReference>
<dbReference type="PROSITE" id="PS00010">
    <property type="entry name" value="ASX_HYDROXYL"/>
    <property type="match status" value="1"/>
</dbReference>
<dbReference type="InterPro" id="IPR036465">
    <property type="entry name" value="vWFA_dom_sf"/>
</dbReference>
<dbReference type="SUPFAM" id="SSF55166">
    <property type="entry name" value="Hedgehog/DD-peptidase"/>
    <property type="match status" value="1"/>
</dbReference>
<dbReference type="FunFam" id="2.60.40.60:FF:000020">
    <property type="entry name" value="Dachsous cadherin-related 1b"/>
    <property type="match status" value="1"/>
</dbReference>